<keyword evidence="1" id="KW-0808">Transferase</keyword>
<organism evidence="1 2">
    <name type="scientific">Fusarium solani</name>
    <name type="common">Filamentous fungus</name>
    <dbReference type="NCBI Taxonomy" id="169388"/>
    <lineage>
        <taxon>Eukaryota</taxon>
        <taxon>Fungi</taxon>
        <taxon>Dikarya</taxon>
        <taxon>Ascomycota</taxon>
        <taxon>Pezizomycotina</taxon>
        <taxon>Sordariomycetes</taxon>
        <taxon>Hypocreomycetidae</taxon>
        <taxon>Hypocreales</taxon>
        <taxon>Nectriaceae</taxon>
        <taxon>Fusarium</taxon>
        <taxon>Fusarium solani species complex</taxon>
    </lineage>
</organism>
<gene>
    <name evidence="1" type="ORF">B0J15DRAFT_516485</name>
</gene>
<dbReference type="AlphaFoldDB" id="A0A9P9GE70"/>
<accession>A0A9P9GE70</accession>
<evidence type="ECO:0000313" key="2">
    <source>
        <dbReference type="Proteomes" id="UP000736672"/>
    </source>
</evidence>
<comment type="caution">
    <text evidence="1">The sequence shown here is derived from an EMBL/GenBank/DDBJ whole genome shotgun (WGS) entry which is preliminary data.</text>
</comment>
<dbReference type="SUPFAM" id="SSF53335">
    <property type="entry name" value="S-adenosyl-L-methionine-dependent methyltransferases"/>
    <property type="match status" value="1"/>
</dbReference>
<sequence length="288" mass="33320">MPPKNGSWKPDKYLFPIDSKELNCLDIFHKVFLVARGKKPFHAPVMRPTAKIMDLGTGTGIWPINVADEYIMAVDLNRTQPALTPTGVMTKQYDIEEPSWSPLLADCDLIHMRMLLGSIQTDLWPQIYRKVFEHLTPGLGRIEQVEIDCTPRWDDGKPLTSSFQQWAQLFLDGMDQFNSSAKVTPQETRQMIETAGFTDVRQEVVQAFVCPWSPDQRRREIARWFNITLSHSLESLSMMPLIEKQGLRYEVVRELCARVQSEIRTLNYHTYCNIYVWTAKKPERFAPV</sequence>
<protein>
    <submittedName>
        <fullName evidence="1">Methyl transferase</fullName>
    </submittedName>
</protein>
<name>A0A9P9GE70_FUSSL</name>
<reference evidence="1" key="1">
    <citation type="journal article" date="2021" name="Nat. Commun.">
        <title>Genetic determinants of endophytism in the Arabidopsis root mycobiome.</title>
        <authorList>
            <person name="Mesny F."/>
            <person name="Miyauchi S."/>
            <person name="Thiergart T."/>
            <person name="Pickel B."/>
            <person name="Atanasova L."/>
            <person name="Karlsson M."/>
            <person name="Huettel B."/>
            <person name="Barry K.W."/>
            <person name="Haridas S."/>
            <person name="Chen C."/>
            <person name="Bauer D."/>
            <person name="Andreopoulos W."/>
            <person name="Pangilinan J."/>
            <person name="LaButti K."/>
            <person name="Riley R."/>
            <person name="Lipzen A."/>
            <person name="Clum A."/>
            <person name="Drula E."/>
            <person name="Henrissat B."/>
            <person name="Kohler A."/>
            <person name="Grigoriev I.V."/>
            <person name="Martin F.M."/>
            <person name="Hacquard S."/>
        </authorList>
    </citation>
    <scope>NUCLEOTIDE SEQUENCE</scope>
    <source>
        <strain evidence="1">FSSC 5 MPI-SDFR-AT-0091</strain>
    </source>
</reference>
<dbReference type="InterPro" id="IPR029063">
    <property type="entry name" value="SAM-dependent_MTases_sf"/>
</dbReference>
<dbReference type="GO" id="GO:0016740">
    <property type="term" value="F:transferase activity"/>
    <property type="evidence" value="ECO:0007669"/>
    <property type="project" value="UniProtKB-KW"/>
</dbReference>
<dbReference type="Gene3D" id="3.40.50.150">
    <property type="entry name" value="Vaccinia Virus protein VP39"/>
    <property type="match status" value="1"/>
</dbReference>
<proteinExistence type="predicted"/>
<keyword evidence="2" id="KW-1185">Reference proteome</keyword>
<evidence type="ECO:0000313" key="1">
    <source>
        <dbReference type="EMBL" id="KAH7237895.1"/>
    </source>
</evidence>
<dbReference type="Pfam" id="PF13489">
    <property type="entry name" value="Methyltransf_23"/>
    <property type="match status" value="1"/>
</dbReference>
<dbReference type="OrthoDB" id="2013972at2759"/>
<dbReference type="EMBL" id="JAGTJS010000022">
    <property type="protein sequence ID" value="KAH7237895.1"/>
    <property type="molecule type" value="Genomic_DNA"/>
</dbReference>
<dbReference type="Proteomes" id="UP000736672">
    <property type="component" value="Unassembled WGS sequence"/>
</dbReference>